<dbReference type="InterPro" id="IPR008042">
    <property type="entry name" value="Retrotrans_Pao"/>
</dbReference>
<dbReference type="InterPro" id="IPR043128">
    <property type="entry name" value="Rev_trsase/Diguanyl_cyclase"/>
</dbReference>
<protein>
    <submittedName>
        <fullName evidence="4">Uncharacterized protein LOC112904716</fullName>
    </submittedName>
</protein>
<dbReference type="SUPFAM" id="SSF56672">
    <property type="entry name" value="DNA/RNA polymerases"/>
    <property type="match status" value="1"/>
</dbReference>
<dbReference type="Proteomes" id="UP000192223">
    <property type="component" value="Unplaced"/>
</dbReference>
<gene>
    <name evidence="4" type="primary">LOC112904716</name>
</gene>
<name>A0A7F5R5B8_AGRPL</name>
<dbReference type="InterPro" id="IPR036397">
    <property type="entry name" value="RNaseH_sf"/>
</dbReference>
<dbReference type="PANTHER" id="PTHR47331">
    <property type="entry name" value="PHD-TYPE DOMAIN-CONTAINING PROTEIN"/>
    <property type="match status" value="1"/>
</dbReference>
<dbReference type="GO" id="GO:0015074">
    <property type="term" value="P:DNA integration"/>
    <property type="evidence" value="ECO:0007669"/>
    <property type="project" value="InterPro"/>
</dbReference>
<proteinExistence type="predicted"/>
<dbReference type="Gene3D" id="3.10.10.10">
    <property type="entry name" value="HIV Type 1 Reverse Transcriptase, subunit A, domain 1"/>
    <property type="match status" value="1"/>
</dbReference>
<dbReference type="Gene3D" id="1.10.340.70">
    <property type="match status" value="1"/>
</dbReference>
<dbReference type="Gene3D" id="3.30.420.10">
    <property type="entry name" value="Ribonuclease H-like superfamily/Ribonuclease H"/>
    <property type="match status" value="1"/>
</dbReference>
<feature type="compositionally biased region" description="Low complexity" evidence="1">
    <location>
        <begin position="395"/>
        <end position="405"/>
    </location>
</feature>
<evidence type="ECO:0000256" key="1">
    <source>
        <dbReference type="SAM" id="MobiDB-lite"/>
    </source>
</evidence>
<dbReference type="Pfam" id="PF18701">
    <property type="entry name" value="DUF5641"/>
    <property type="match status" value="1"/>
</dbReference>
<keyword evidence="3" id="KW-1185">Reference proteome</keyword>
<dbReference type="InterPro" id="IPR043502">
    <property type="entry name" value="DNA/RNA_pol_sf"/>
</dbReference>
<dbReference type="GO" id="GO:0042575">
    <property type="term" value="C:DNA polymerase complex"/>
    <property type="evidence" value="ECO:0007669"/>
    <property type="project" value="UniProtKB-ARBA"/>
</dbReference>
<dbReference type="GO" id="GO:0071897">
    <property type="term" value="P:DNA biosynthetic process"/>
    <property type="evidence" value="ECO:0007669"/>
    <property type="project" value="UniProtKB-ARBA"/>
</dbReference>
<dbReference type="Pfam" id="PF17921">
    <property type="entry name" value="Integrase_H2C2"/>
    <property type="match status" value="1"/>
</dbReference>
<feature type="domain" description="Integrase catalytic" evidence="2">
    <location>
        <begin position="1423"/>
        <end position="1615"/>
    </location>
</feature>
<dbReference type="Gene3D" id="3.30.70.270">
    <property type="match status" value="1"/>
</dbReference>
<dbReference type="OrthoDB" id="7764418at2759"/>
<dbReference type="InParanoid" id="A0A7F5R5B8"/>
<dbReference type="RefSeq" id="XP_025831267.1">
    <property type="nucleotide sequence ID" value="XM_025975482.1"/>
</dbReference>
<dbReference type="GO" id="GO:0003676">
    <property type="term" value="F:nucleic acid binding"/>
    <property type="evidence" value="ECO:0007669"/>
    <property type="project" value="InterPro"/>
</dbReference>
<dbReference type="PROSITE" id="PS50994">
    <property type="entry name" value="INTEGRASE"/>
    <property type="match status" value="1"/>
</dbReference>
<dbReference type="Gene3D" id="2.40.70.10">
    <property type="entry name" value="Acid Proteases"/>
    <property type="match status" value="1"/>
</dbReference>
<dbReference type="InterPro" id="IPR005312">
    <property type="entry name" value="DUF1759"/>
</dbReference>
<sequence length="1732" mass="198022">METLKVLTSQRAQIKSRLTRFKNSLDNLTNKEIATEDEQVEIQDRLADITLSLKEYEQVHFKIVSMSDDVAHDRDMEKFERTFYEVTARAKCLISKFNTPLKNNDSLYDDFGANMLKLPSISLPTFSGRFENWVEFHDSFDSLINKNPKLSDIHKFYYLLSAVKGDAAQSLKTIKISSENYNIAWDLLKRRFENKKLIVQNSIKALFNIESMKRDTHQGLQTMLDDILKLMQCLQNYKQPTLDSLLIYIISAKFSLTTRQEWENFKPKDEFPTFSELIDFLEKRCSLLGSLEVNKNNQSLFNSSNKANYNNSNSKSYVTTSTTYCHFCKNSDHSIYTCQSFLKLSINERISEIKRLRLCLNCLRKNHFIKDCLSKKCKKCNKKHNTILHLEENNRNSNNVESNQSAHIEQDSLPGPSHASNHLSFKTTLSFSNGVISEPQTNQTILSTACVNVEDSHGKLQKCRVLLDVGSQSNFITNSTCLRLGLKRTKCSLTVGGIGETTSNIQHKVNLKFRSCVGNYSSEITCFVLDNITDQLPLAPFNIKELRIPENIRLADSKCNVPSKIDILIGAGLFWNLLCVGQYKLGANKPTLQKTQLGWVLGGEITHMNIQNNSRCHFLTHCSTVNSSNQLDNQLTRFWELDEFKCRASNYSPEEQHCEEHFINTHTRDRDGRFVVSIPYKREPNELGESKTLALKRFYSIERKLERNDSLKNEYVKFMEEYESLGHMTKVADSEVNGPTFYLPHHAVIKQSSITTKVRVVFDGSAKSDSGISLNDIQCTGPTIQNDIHTILLRFRQHAFVVTADIAKMYRQVLVNQSQRNLQLILWRKDKYQPVNIYRLNTVTYGTACASFLSTRCLKQLAIENRETYKNASQVIENDFYVDDLLTGCESIEQASELVQDVSKILSAAGFELRQWNSNSKQIISNISVSREQYIQNTIKLKDHSENKTLGILWNPERDSFQYDINNYNFSDQVTKRSILSATAQIFDPLGLLAPIVIIAKLIIQDLWQSKLSWDESIPLHLNTRWLRFKDQLPDIREISIPRWVTVTNANSIELHGFSDASEKAYGACIYVRSKDSLGNYSVSLLCAKSRVAPLKNISLPRLELCGAVVLAQLMQRVKDSINLHIDKCIYWCDSTITLSWLSKSPSNWKTFVANRVAEIQRISDKQSWFHVGSKDNPADLISRGVEPKLLQSHKLWWNGPRWLSLGKIHWPSPQYEESNVPDQRLLTHISVEQNNIELFSKFSELNKLMRVVSYCFRFISNVSKNKQDRILGQLTNNELQGALLTLIRLAQQKIYFREIHALTNNSNIGNKSNLLSLNPILDKDGILRVGGRIQHSNFSFDKKHPIILPSNHKLTNMIVKNEHVRLLHCGVNQLLASLRDKYWPISGKNVIKKVIRNCITCFRANPRSITPLMGSLPRPRVIPSPPFSNCGVDYAGPVNIKEKRGRGSKTFKAYICIFVCFATKGIHLELVTSLTAEACMAAIRRFISRRGLPQHIYSDNGTNFVGTKSDIQQLYQLIRNQSDILVNTCSKLGISWHFIPPRSPHFGGLWEAGVKAVKYHLKRVAGNALLTYEEYYTLLTQIEAVLNSRPLSPISNDPNDLNPLTPSHFLIGRKLSSIPEPSLLETKENRLTKYEHIQKIRQHFWKRWSKEYISELQVRTKWKNDKKIHLNVGTMVLLKEENAPPLKWQLGRIVAVHPGTDGIIRVVSVKTGSGTIVKRVVSKVCALPLEL</sequence>
<dbReference type="InterPro" id="IPR040676">
    <property type="entry name" value="DUF5641"/>
</dbReference>
<reference evidence="4" key="1">
    <citation type="submission" date="2025-08" db="UniProtKB">
        <authorList>
            <consortium name="RefSeq"/>
        </authorList>
    </citation>
    <scope>IDENTIFICATION</scope>
    <source>
        <tissue evidence="4">Entire body</tissue>
    </source>
</reference>
<dbReference type="PANTHER" id="PTHR47331:SF1">
    <property type="entry name" value="GAG-LIKE PROTEIN"/>
    <property type="match status" value="1"/>
</dbReference>
<feature type="region of interest" description="Disordered" evidence="1">
    <location>
        <begin position="391"/>
        <end position="417"/>
    </location>
</feature>
<dbReference type="Pfam" id="PF05380">
    <property type="entry name" value="Peptidase_A17"/>
    <property type="match status" value="1"/>
</dbReference>
<dbReference type="InterPro" id="IPR041588">
    <property type="entry name" value="Integrase_H2C2"/>
</dbReference>
<accession>A0A7F5R5B8</accession>
<evidence type="ECO:0000259" key="2">
    <source>
        <dbReference type="PROSITE" id="PS50994"/>
    </source>
</evidence>
<dbReference type="SUPFAM" id="SSF53098">
    <property type="entry name" value="Ribonuclease H-like"/>
    <property type="match status" value="1"/>
</dbReference>
<dbReference type="InterPro" id="IPR021109">
    <property type="entry name" value="Peptidase_aspartic_dom_sf"/>
</dbReference>
<evidence type="ECO:0000313" key="4">
    <source>
        <dbReference type="RefSeq" id="XP_025831267.1"/>
    </source>
</evidence>
<dbReference type="GeneID" id="112904716"/>
<dbReference type="Pfam" id="PF03564">
    <property type="entry name" value="DUF1759"/>
    <property type="match status" value="1"/>
</dbReference>
<dbReference type="InterPro" id="IPR012337">
    <property type="entry name" value="RNaseH-like_sf"/>
</dbReference>
<dbReference type="InterPro" id="IPR001584">
    <property type="entry name" value="Integrase_cat-core"/>
</dbReference>
<dbReference type="KEGG" id="apln:112904716"/>
<organism evidence="3 4">
    <name type="scientific">Agrilus planipennis</name>
    <name type="common">Emerald ash borer</name>
    <name type="synonym">Agrilus marcopoli</name>
    <dbReference type="NCBI Taxonomy" id="224129"/>
    <lineage>
        <taxon>Eukaryota</taxon>
        <taxon>Metazoa</taxon>
        <taxon>Ecdysozoa</taxon>
        <taxon>Arthropoda</taxon>
        <taxon>Hexapoda</taxon>
        <taxon>Insecta</taxon>
        <taxon>Pterygota</taxon>
        <taxon>Neoptera</taxon>
        <taxon>Endopterygota</taxon>
        <taxon>Coleoptera</taxon>
        <taxon>Polyphaga</taxon>
        <taxon>Elateriformia</taxon>
        <taxon>Buprestoidea</taxon>
        <taxon>Buprestidae</taxon>
        <taxon>Agrilinae</taxon>
        <taxon>Agrilus</taxon>
    </lineage>
</organism>
<evidence type="ECO:0000313" key="3">
    <source>
        <dbReference type="Proteomes" id="UP000192223"/>
    </source>
</evidence>
<dbReference type="CDD" id="cd01644">
    <property type="entry name" value="RT_pepA17"/>
    <property type="match status" value="1"/>
</dbReference>